<dbReference type="Proteomes" id="UP000277300">
    <property type="component" value="Unassembled WGS sequence"/>
</dbReference>
<dbReference type="PANTHER" id="PTHR11653:SF10">
    <property type="entry name" value="EF-HAND DOMAIN-CONTAINING PROTEIN"/>
    <property type="match status" value="1"/>
</dbReference>
<evidence type="ECO:0000256" key="3">
    <source>
        <dbReference type="SAM" id="Phobius"/>
    </source>
</evidence>
<keyword evidence="3" id="KW-0812">Transmembrane</keyword>
<organism evidence="6 7">
    <name type="scientific">Phytophthora kernoviae</name>
    <dbReference type="NCBI Taxonomy" id="325452"/>
    <lineage>
        <taxon>Eukaryota</taxon>
        <taxon>Sar</taxon>
        <taxon>Stramenopiles</taxon>
        <taxon>Oomycota</taxon>
        <taxon>Peronosporomycetes</taxon>
        <taxon>Peronosporales</taxon>
        <taxon>Peronosporaceae</taxon>
        <taxon>Phytophthora</taxon>
    </lineage>
</organism>
<dbReference type="EMBL" id="MBDO02000020">
    <property type="protein sequence ID" value="RLN67745.1"/>
    <property type="molecule type" value="Genomic_DNA"/>
</dbReference>
<dbReference type="AlphaFoldDB" id="A0A3F2S064"/>
<evidence type="ECO:0000313" key="6">
    <source>
        <dbReference type="EMBL" id="RLN67745.1"/>
    </source>
</evidence>
<feature type="transmembrane region" description="Helical" evidence="3">
    <location>
        <begin position="145"/>
        <end position="161"/>
    </location>
</feature>
<evidence type="ECO:0000259" key="4">
    <source>
        <dbReference type="PROSITE" id="PS50222"/>
    </source>
</evidence>
<dbReference type="PANTHER" id="PTHR11653">
    <property type="entry name" value="PARVALBUMIN ALPHA"/>
    <property type="match status" value="1"/>
</dbReference>
<dbReference type="Proteomes" id="UP000284657">
    <property type="component" value="Unassembled WGS sequence"/>
</dbReference>
<dbReference type="PROSITE" id="PS50222">
    <property type="entry name" value="EF_HAND_2"/>
    <property type="match status" value="1"/>
</dbReference>
<evidence type="ECO:0000313" key="7">
    <source>
        <dbReference type="Proteomes" id="UP000277300"/>
    </source>
</evidence>
<dbReference type="InterPro" id="IPR008080">
    <property type="entry name" value="Parvalbumin"/>
</dbReference>
<dbReference type="Gene3D" id="1.10.238.10">
    <property type="entry name" value="EF-hand"/>
    <property type="match status" value="1"/>
</dbReference>
<dbReference type="InterPro" id="IPR011992">
    <property type="entry name" value="EF-hand-dom_pair"/>
</dbReference>
<comment type="similarity">
    <text evidence="1">Belongs to the parvalbumin family.</text>
</comment>
<name>A0A3F2S064_9STRA</name>
<keyword evidence="3" id="KW-1133">Transmembrane helix</keyword>
<evidence type="ECO:0000313" key="5">
    <source>
        <dbReference type="EMBL" id="RLN48152.1"/>
    </source>
</evidence>
<proteinExistence type="inferred from homology"/>
<dbReference type="OrthoDB" id="191686at2759"/>
<dbReference type="SUPFAM" id="SSF47473">
    <property type="entry name" value="EF-hand"/>
    <property type="match status" value="1"/>
</dbReference>
<evidence type="ECO:0000256" key="2">
    <source>
        <dbReference type="ARBA" id="ARBA00022723"/>
    </source>
</evidence>
<feature type="transmembrane region" description="Helical" evidence="3">
    <location>
        <begin position="76"/>
        <end position="97"/>
    </location>
</feature>
<dbReference type="InterPro" id="IPR002048">
    <property type="entry name" value="EF_hand_dom"/>
</dbReference>
<comment type="caution">
    <text evidence="6">The sequence shown here is derived from an EMBL/GenBank/DDBJ whole genome shotgun (WGS) entry which is preliminary data.</text>
</comment>
<protein>
    <recommendedName>
        <fullName evidence="4">EF-hand domain-containing protein</fullName>
    </recommendedName>
</protein>
<dbReference type="EMBL" id="MBAD02002343">
    <property type="protein sequence ID" value="RLN48152.1"/>
    <property type="molecule type" value="Genomic_DNA"/>
</dbReference>
<sequence>MIALESQLETTLYKYRKIQNFTLLKETVKPEEMAGNMPLNLFLFSLNSFCSTLLNFQQSHNSKIYNDVHRIRALKVTLAIVSGVFMAVYVYGFSASVPSTIAYIMGGHLGGSFRTTVNRVGGVVAGSVVPSVFKFFFVQVCEPKFLGVVLSNIVMFVWRVLEISHRLLNNNYLLFKLVRWFHFRVTQNRVKLNSADIHDESLESLDNTSADCHKKWQLSCNHFQALVQDSFETMEVVFSDSFQYSDPDEMAVFMQMKEAFRLAGKDCSGELNADDVATMLETIFAQSGAVKKEEIGLYVQQFMAVVGKPDCDTVSFEEFMSALEHGLTLEVEVYRRRKPRAPALVAHTLQAKEEVQSGDTKELETSRFSTCPSENASMLLRREYDVLNVEDFSISDVVVNMKSAYVEWLTADKRYERVSMEEQLLLNCLVSSAESIAKSLAGLEEIAMSS</sequence>
<evidence type="ECO:0000256" key="1">
    <source>
        <dbReference type="ARBA" id="ARBA00009753"/>
    </source>
</evidence>
<dbReference type="GO" id="GO:0005509">
    <property type="term" value="F:calcium ion binding"/>
    <property type="evidence" value="ECO:0007669"/>
    <property type="project" value="InterPro"/>
</dbReference>
<reference evidence="7 8" key="1">
    <citation type="submission" date="2018-07" db="EMBL/GenBank/DDBJ databases">
        <title>Genome sequencing of oomycete isolates from Chile give support for New Zealand origin for Phytophthora kernoviae and make available the first Nothophytophthora sp. genome.</title>
        <authorList>
            <person name="Studholme D.J."/>
            <person name="Sanfuentes E."/>
            <person name="Panda P."/>
            <person name="Hill R."/>
            <person name="Sambles C."/>
            <person name="Grant M."/>
            <person name="Williams N.M."/>
            <person name="Mcdougal R.L."/>
        </authorList>
    </citation>
    <scope>NUCLEOTIDE SEQUENCE [LARGE SCALE GENOMIC DNA]</scope>
    <source>
        <strain evidence="6">Chile6</strain>
        <strain evidence="5">Chile7</strain>
    </source>
</reference>
<feature type="domain" description="EF-hand" evidence="4">
    <location>
        <begin position="251"/>
        <end position="286"/>
    </location>
</feature>
<keyword evidence="2" id="KW-0479">Metal-binding</keyword>
<accession>A0A3F2S064</accession>
<keyword evidence="3" id="KW-0472">Membrane</keyword>
<gene>
    <name evidence="5" type="ORF">BBJ29_000273</name>
    <name evidence="6" type="ORF">BBP00_00001465</name>
</gene>
<feature type="transmembrane region" description="Helical" evidence="3">
    <location>
        <begin position="117"/>
        <end position="138"/>
    </location>
</feature>
<evidence type="ECO:0000313" key="8">
    <source>
        <dbReference type="Proteomes" id="UP000284657"/>
    </source>
</evidence>